<accession>A0ABN2M827</accession>
<sequence length="168" mass="18913">MPGHGEVSLPGSGAIAGLVERIAPGRPLGDAKRLADVDRLDRQVLPLAQQLDLYFYLHSPQDCRVLEYPHGNYRDGDAVCGDDVAPFDARAATDYADLAAAIERSGVDVERVFRDRGGLYFQLEDFSLQYNYQYVYLPDGAAPPPNRFAVEEWTNVRGDWWFHRDHDD</sequence>
<dbReference type="Proteomes" id="UP001500218">
    <property type="component" value="Unassembled WGS sequence"/>
</dbReference>
<dbReference type="EMBL" id="BAAALT010000122">
    <property type="protein sequence ID" value="GAA1813339.1"/>
    <property type="molecule type" value="Genomic_DNA"/>
</dbReference>
<protein>
    <submittedName>
        <fullName evidence="1">Uncharacterized protein</fullName>
    </submittedName>
</protein>
<evidence type="ECO:0000313" key="1">
    <source>
        <dbReference type="EMBL" id="GAA1813339.1"/>
    </source>
</evidence>
<reference evidence="1 2" key="1">
    <citation type="journal article" date="2019" name="Int. J. Syst. Evol. Microbiol.">
        <title>The Global Catalogue of Microorganisms (GCM) 10K type strain sequencing project: providing services to taxonomists for standard genome sequencing and annotation.</title>
        <authorList>
            <consortium name="The Broad Institute Genomics Platform"/>
            <consortium name="The Broad Institute Genome Sequencing Center for Infectious Disease"/>
            <person name="Wu L."/>
            <person name="Ma J."/>
        </authorList>
    </citation>
    <scope>NUCLEOTIDE SEQUENCE [LARGE SCALE GENOMIC DNA]</scope>
    <source>
        <strain evidence="1 2">JCM 13250</strain>
    </source>
</reference>
<gene>
    <name evidence="1" type="ORF">GCM10009682_38140</name>
</gene>
<comment type="caution">
    <text evidence="1">The sequence shown here is derived from an EMBL/GenBank/DDBJ whole genome shotgun (WGS) entry which is preliminary data.</text>
</comment>
<keyword evidence="2" id="KW-1185">Reference proteome</keyword>
<evidence type="ECO:0000313" key="2">
    <source>
        <dbReference type="Proteomes" id="UP001500218"/>
    </source>
</evidence>
<organism evidence="1 2">
    <name type="scientific">Luedemannella flava</name>
    <dbReference type="NCBI Taxonomy" id="349316"/>
    <lineage>
        <taxon>Bacteria</taxon>
        <taxon>Bacillati</taxon>
        <taxon>Actinomycetota</taxon>
        <taxon>Actinomycetes</taxon>
        <taxon>Micromonosporales</taxon>
        <taxon>Micromonosporaceae</taxon>
        <taxon>Luedemannella</taxon>
    </lineage>
</organism>
<name>A0ABN2M827_9ACTN</name>
<proteinExistence type="predicted"/>